<dbReference type="PROSITE" id="PS51695">
    <property type="entry name" value="SEDOLISIN"/>
    <property type="match status" value="1"/>
</dbReference>
<evidence type="ECO:0000313" key="2">
    <source>
        <dbReference type="EMBL" id="EQD50731.1"/>
    </source>
</evidence>
<proteinExistence type="predicted"/>
<dbReference type="PANTHER" id="PTHR14218">
    <property type="entry name" value="PROTEASE S8 TRIPEPTIDYL PEPTIDASE I CLN2"/>
    <property type="match status" value="1"/>
</dbReference>
<dbReference type="GO" id="GO:0004252">
    <property type="term" value="F:serine-type endopeptidase activity"/>
    <property type="evidence" value="ECO:0007669"/>
    <property type="project" value="InterPro"/>
</dbReference>
<accession>T0ZR06</accession>
<dbReference type="InterPro" id="IPR036852">
    <property type="entry name" value="Peptidase_S8/S53_dom_sf"/>
</dbReference>
<dbReference type="Gene3D" id="3.40.50.200">
    <property type="entry name" value="Peptidase S8/S53 domain"/>
    <property type="match status" value="1"/>
</dbReference>
<dbReference type="EMBL" id="AUZX01009763">
    <property type="protein sequence ID" value="EQD50731.1"/>
    <property type="molecule type" value="Genomic_DNA"/>
</dbReference>
<evidence type="ECO:0000259" key="1">
    <source>
        <dbReference type="PROSITE" id="PS51695"/>
    </source>
</evidence>
<keyword evidence="2" id="KW-0645">Protease</keyword>
<protein>
    <submittedName>
        <fullName evidence="2">Serine protease, kumamolysin</fullName>
    </submittedName>
</protein>
<dbReference type="InterPro" id="IPR050819">
    <property type="entry name" value="Tripeptidyl-peptidase_I"/>
</dbReference>
<dbReference type="AlphaFoldDB" id="T0ZR06"/>
<dbReference type="PANTHER" id="PTHR14218:SF15">
    <property type="entry name" value="TRIPEPTIDYL-PEPTIDASE 1"/>
    <property type="match status" value="1"/>
</dbReference>
<gene>
    <name evidence="2" type="ORF">B1A_13352</name>
</gene>
<feature type="non-terminal residue" evidence="2">
    <location>
        <position position="585"/>
    </location>
</feature>
<feature type="non-terminal residue" evidence="2">
    <location>
        <position position="1"/>
    </location>
</feature>
<keyword evidence="2" id="KW-0378">Hydrolase</keyword>
<reference evidence="2" key="2">
    <citation type="journal article" date="2014" name="ISME J.">
        <title>Microbial stratification in low pH oxic and suboxic macroscopic growths along an acid mine drainage.</title>
        <authorList>
            <person name="Mendez-Garcia C."/>
            <person name="Mesa V."/>
            <person name="Sprenger R.R."/>
            <person name="Richter M."/>
            <person name="Diez M.S."/>
            <person name="Solano J."/>
            <person name="Bargiela R."/>
            <person name="Golyshina O.V."/>
            <person name="Manteca A."/>
            <person name="Ramos J.L."/>
            <person name="Gallego J.R."/>
            <person name="Llorente I."/>
            <person name="Martins Dos Santos V.A."/>
            <person name="Jensen O.N."/>
            <person name="Pelaez A.I."/>
            <person name="Sanchez J."/>
            <person name="Ferrer M."/>
        </authorList>
    </citation>
    <scope>NUCLEOTIDE SEQUENCE</scope>
</reference>
<reference evidence="2" key="1">
    <citation type="submission" date="2013-08" db="EMBL/GenBank/DDBJ databases">
        <authorList>
            <person name="Mendez C."/>
            <person name="Richter M."/>
            <person name="Ferrer M."/>
            <person name="Sanchez J."/>
        </authorList>
    </citation>
    <scope>NUCLEOTIDE SEQUENCE</scope>
</reference>
<comment type="caution">
    <text evidence="2">The sequence shown here is derived from an EMBL/GenBank/DDBJ whole genome shotgun (WGS) entry which is preliminary data.</text>
</comment>
<feature type="domain" description="Peptidase S53" evidence="1">
    <location>
        <begin position="1"/>
        <end position="292"/>
    </location>
</feature>
<dbReference type="InterPro" id="IPR030400">
    <property type="entry name" value="Sedolisin_dom"/>
</dbReference>
<dbReference type="SUPFAM" id="SSF52743">
    <property type="entry name" value="Subtilisin-like"/>
    <property type="match status" value="1"/>
</dbReference>
<organism evidence="2">
    <name type="scientific">mine drainage metagenome</name>
    <dbReference type="NCBI Taxonomy" id="410659"/>
    <lineage>
        <taxon>unclassified sequences</taxon>
        <taxon>metagenomes</taxon>
        <taxon>ecological metagenomes</taxon>
    </lineage>
</organism>
<dbReference type="GO" id="GO:0008240">
    <property type="term" value="F:tripeptidyl-peptidase activity"/>
    <property type="evidence" value="ECO:0007669"/>
    <property type="project" value="TreeGrafter"/>
</dbReference>
<dbReference type="CDD" id="cd04056">
    <property type="entry name" value="Peptidases_S53"/>
    <property type="match status" value="1"/>
</dbReference>
<dbReference type="GO" id="GO:0006508">
    <property type="term" value="P:proteolysis"/>
    <property type="evidence" value="ECO:0007669"/>
    <property type="project" value="UniProtKB-KW"/>
</dbReference>
<name>T0ZR06_9ZZZZ</name>
<sequence length="585" mass="59808">TTVDVAWSHTFAPGATQEVAVGDLTAVPSFTASMYQVFSAIAGGTNGLTIPNVITCSWGYQEFYAPPQTNQILDSLFASIAAQGITTFVAAGDGNVENWNVLYPASDPFVVAVGGTQAALNPNGTLQSETAWGWAPTNTFYTATTGGYSTQFTAPPWALPAQEQYAPSNIISPTVPFLPGMRGVPDVSLNAIGYLGFWDGQWYGFLGTSLGSPSWAGIYADMNQMVTQKDPSSGGLGFVAPALYQVASGSSSPFHDITTGNNGEFYAAPGWDPVTGLGTPDVAALAQDLVSLYSQGQPQIGTYISAVTPIGGQGAVEKWLVGASPIALMNTPGMNPTLTDAVVAGVATGITGYGFGQVAGSVYLENASGSIQISLPVNTWGPDAITLNAVSNLGAGVPPGVYLLVVQPPGGLSTMASIGVTLESGLVLWNFLSGPTQPLQVDTAYVNTTVYANNPSSLILSALLGAGSQNGLPAAIFVPQLWSPSGAAPPPPPFDLLAQSPGSDSMLVTLSSPTAELLTVSQADNLETLPPIGFDANGEPQYVVPAGDALAVADPVAETVGVVIQDATNPNLVAPAQAVISFVPG</sequence>